<keyword evidence="3" id="KW-1185">Reference proteome</keyword>
<keyword evidence="1" id="KW-1133">Transmembrane helix</keyword>
<keyword evidence="1" id="KW-0812">Transmembrane</keyword>
<name>A0ABQ3I6Y0_9BACT</name>
<evidence type="ECO:0008006" key="4">
    <source>
        <dbReference type="Google" id="ProtNLM"/>
    </source>
</evidence>
<gene>
    <name evidence="2" type="ORF">GCM10011340_14010</name>
</gene>
<reference evidence="3" key="1">
    <citation type="journal article" date="2019" name="Int. J. Syst. Evol. Microbiol.">
        <title>The Global Catalogue of Microorganisms (GCM) 10K type strain sequencing project: providing services to taxonomists for standard genome sequencing and annotation.</title>
        <authorList>
            <consortium name="The Broad Institute Genomics Platform"/>
            <consortium name="The Broad Institute Genome Sequencing Center for Infectious Disease"/>
            <person name="Wu L."/>
            <person name="Ma J."/>
        </authorList>
    </citation>
    <scope>NUCLEOTIDE SEQUENCE [LARGE SCALE GENOMIC DNA]</scope>
    <source>
        <strain evidence="3">CGMCC 1.15111</strain>
    </source>
</reference>
<evidence type="ECO:0000313" key="3">
    <source>
        <dbReference type="Proteomes" id="UP000658258"/>
    </source>
</evidence>
<evidence type="ECO:0000256" key="1">
    <source>
        <dbReference type="SAM" id="Phobius"/>
    </source>
</evidence>
<keyword evidence="1" id="KW-0472">Membrane</keyword>
<dbReference type="Proteomes" id="UP000658258">
    <property type="component" value="Unassembled WGS sequence"/>
</dbReference>
<comment type="caution">
    <text evidence="2">The sequence shown here is derived from an EMBL/GenBank/DDBJ whole genome shotgun (WGS) entry which is preliminary data.</text>
</comment>
<organism evidence="2 3">
    <name type="scientific">Roseivirga thermotolerans</name>
    <dbReference type="NCBI Taxonomy" id="1758176"/>
    <lineage>
        <taxon>Bacteria</taxon>
        <taxon>Pseudomonadati</taxon>
        <taxon>Bacteroidota</taxon>
        <taxon>Cytophagia</taxon>
        <taxon>Cytophagales</taxon>
        <taxon>Roseivirgaceae</taxon>
        <taxon>Roseivirga</taxon>
    </lineage>
</organism>
<dbReference type="EMBL" id="BNAG01000002">
    <property type="protein sequence ID" value="GHE60369.1"/>
    <property type="molecule type" value="Genomic_DNA"/>
</dbReference>
<proteinExistence type="predicted"/>
<protein>
    <recommendedName>
        <fullName evidence="4">Chemotaxis methyl-accepting receptor HlyB-like 4HB MCP domain-containing protein</fullName>
    </recommendedName>
</protein>
<accession>A0ABQ3I6Y0</accession>
<evidence type="ECO:0000313" key="2">
    <source>
        <dbReference type="EMBL" id="GHE60369.1"/>
    </source>
</evidence>
<sequence length="206" mass="23688">MKTMADKLKWTAGLLVVFLLILATNLVDRQHFRRVKESVVTIYEDRLVAKDLVFELTLLVEEKRLAILRDDLAFFNGRSKMVNDSIGQFVEQFYGTRLTREEKGFLDSFASHMKELRVLEADWASKNKNAQEAKSVFLGRIDAMEKDLYALSKIQLAEGKRQLQKATKSVDAMDYLTQLEVIALVIIGLSIQIIVLYKPRNKEENT</sequence>
<feature type="transmembrane region" description="Helical" evidence="1">
    <location>
        <begin position="175"/>
        <end position="197"/>
    </location>
</feature>